<name>A0A916QC08_9FIRM</name>
<evidence type="ECO:0000313" key="2">
    <source>
        <dbReference type="Proteomes" id="UP000613208"/>
    </source>
</evidence>
<sequence>MTEKEAIRRLEMYRNWGFSQRLNEAVDTAIKALKEIQEYRELGTVEECREAMANKKKCEKQWHNDMENPLEPIKVYSALKSEILKLELRIKNRPKDISILDYTVIAALQKVLKNNLEGMEDENT</sequence>
<dbReference type="Proteomes" id="UP000613208">
    <property type="component" value="Unassembled WGS sequence"/>
</dbReference>
<protein>
    <submittedName>
        <fullName evidence="1">Uncharacterized protein</fullName>
    </submittedName>
</protein>
<accession>A0A916QC08</accession>
<comment type="caution">
    <text evidence="1">The sequence shown here is derived from an EMBL/GenBank/DDBJ whole genome shotgun (WGS) entry which is preliminary data.</text>
</comment>
<keyword evidence="2" id="KW-1185">Reference proteome</keyword>
<dbReference type="EMBL" id="BLYI01000065">
    <property type="protein sequence ID" value="GFO86480.1"/>
    <property type="molecule type" value="Genomic_DNA"/>
</dbReference>
<proteinExistence type="predicted"/>
<organism evidence="1 2">
    <name type="scientific">Anaerostipes butyraticus</name>
    <dbReference type="NCBI Taxonomy" id="645466"/>
    <lineage>
        <taxon>Bacteria</taxon>
        <taxon>Bacillati</taxon>
        <taxon>Bacillota</taxon>
        <taxon>Clostridia</taxon>
        <taxon>Lachnospirales</taxon>
        <taxon>Lachnospiraceae</taxon>
        <taxon>Anaerostipes</taxon>
    </lineage>
</organism>
<dbReference type="AlphaFoldDB" id="A0A916QC08"/>
<evidence type="ECO:0000313" key="1">
    <source>
        <dbReference type="EMBL" id="GFO86480.1"/>
    </source>
</evidence>
<dbReference type="RefSeq" id="WP_201312133.1">
    <property type="nucleotide sequence ID" value="NZ_BLYI01000065.1"/>
</dbReference>
<reference evidence="1" key="1">
    <citation type="submission" date="2020-06" db="EMBL/GenBank/DDBJ databases">
        <title>Characterization of fructooligosaccharide metabolism and fructooligosaccharide-degrading enzymes in human commensal butyrate producers.</title>
        <authorList>
            <person name="Tanno H."/>
            <person name="Fujii T."/>
            <person name="Hirano K."/>
            <person name="Maeno S."/>
            <person name="Tonozuka T."/>
            <person name="Sakamoto M."/>
            <person name="Ohkuma M."/>
            <person name="Tochio T."/>
            <person name="Endo A."/>
        </authorList>
    </citation>
    <scope>NUCLEOTIDE SEQUENCE</scope>
    <source>
        <strain evidence="1">JCM 17466</strain>
    </source>
</reference>
<gene>
    <name evidence="1" type="ORF">ANBU17_28270</name>
</gene>